<comment type="caution">
    <text evidence="12">The sequence shown here is derived from an EMBL/GenBank/DDBJ whole genome shotgun (WGS) entry which is preliminary data.</text>
</comment>
<dbReference type="InterPro" id="IPR027417">
    <property type="entry name" value="P-loop_NTPase"/>
</dbReference>
<gene>
    <name evidence="12" type="ORF">ACFFHW_03810</name>
</gene>
<sequence>MNESQLEELCLAWFAENGWESCRGPDIAPDGDVPERPDYRQVILLGDLESAVRRLNPQLPETAVEQVMSLVAKPGSLDPVVSNRAFHQLLLEGVPVIYKQDEHEVHDHAFLIDFAQIDANRFRAINQFTIAGGKQLRRPDVIAFINGLPLAVIELKSPGSETADITGAFNQLQTYKTEIPDLFVTNEALVISDGYTARVGSLTADQERFMPWRTIKNEDDKPLLEWQLETLVRGFFDRALFLDYLRYFVLFEIDAERVIKKIAGYHQFHAVREAVKATVIAAEEPAAGVGEKRATYGDEVEPGSKKAGVVWHTQGSGKSISMVCYAGKLLQQPAMHNPTLIVVTDRNDLDGQLFGTFSSARDLLKQDPIQAEDRESLRQKLAERESGGIIFTTVQKFALLDDERGHPILNGRHNIVVISDEAHRSQYGLKATLKQDGQYTFGFAKHMRDALPNASFIGFTGTPIASEDKDTRAVFGDYVSIYDIQDAVDDGATVPIFYESRLARLDINREEINQLSEQVDDLIKDEEDTGARERTKGEWSRLEKLMGAEPRLQRIAADLVDHFEMRNQAIEGKAMIVAMSRSICARLYSEIVKLRPDWHDDDPEKGAIKVIMTGSAADSALLTPHIYNKATKKRLEKRFKNPADPLKLVIVRDMWLTGFDAPCCHTMYVDKPMKGHNLMQAIARVNRVFKDKPGGLVVDYIGIANELKNALKVYTDSRGRGQPTYSAEEAFAVLEEKLDIIHGMFARGANREGFDYSGFEEAPHKLLPAAANYLLSLDDGKKRFLDTMLQLTKAYSLCSTLDEARALHKEIAFLSAIKTALVKHTSTNRSLSEAQKNSALKQILDNAVKADDVTDVFALCGLEKPNIGLLSDEFLEDVRQMPHRNLAVELLEKLLKDDIKARTRTNAVQEKKYSDRLQETLRKYNNRGIETAQVIEELIEMARQFKADMERDEALGLNPDEIAFYDALITNESAVRELGDDRLRALAVEVTNKLRSSTTVDWQVRESVRARLRILVRRTLQRYKYPPDKSPEVIELILRQAELLSNQWSR</sequence>
<evidence type="ECO:0000256" key="10">
    <source>
        <dbReference type="RuleBase" id="RU364115"/>
    </source>
</evidence>
<dbReference type="SUPFAM" id="SSF52540">
    <property type="entry name" value="P-loop containing nucleoside triphosphate hydrolases"/>
    <property type="match status" value="2"/>
</dbReference>
<proteinExistence type="inferred from homology"/>
<dbReference type="EMBL" id="JBHLVX010000013">
    <property type="protein sequence ID" value="MFC0267135.1"/>
    <property type="molecule type" value="Genomic_DNA"/>
</dbReference>
<dbReference type="InterPro" id="IPR055180">
    <property type="entry name" value="HsdR_RecA-like_helicase_dom_2"/>
</dbReference>
<organism evidence="12 13">
    <name type="scientific">Kushneria aurantia</name>
    <dbReference type="NCBI Taxonomy" id="504092"/>
    <lineage>
        <taxon>Bacteria</taxon>
        <taxon>Pseudomonadati</taxon>
        <taxon>Pseudomonadota</taxon>
        <taxon>Gammaproteobacteria</taxon>
        <taxon>Oceanospirillales</taxon>
        <taxon>Halomonadaceae</taxon>
        <taxon>Kushneria</taxon>
    </lineage>
</organism>
<dbReference type="InterPro" id="IPR014001">
    <property type="entry name" value="Helicase_ATP-bd"/>
</dbReference>
<dbReference type="Pfam" id="PF04313">
    <property type="entry name" value="HSDR_N"/>
    <property type="match status" value="1"/>
</dbReference>
<keyword evidence="3" id="KW-0540">Nuclease</keyword>
<keyword evidence="5 10" id="KW-0680">Restriction system</keyword>
<dbReference type="InterPro" id="IPR040980">
    <property type="entry name" value="SWI2_SNF2"/>
</dbReference>
<evidence type="ECO:0000256" key="4">
    <source>
        <dbReference type="ARBA" id="ARBA00022741"/>
    </source>
</evidence>
<keyword evidence="7 10" id="KW-0378">Hydrolase</keyword>
<evidence type="ECO:0000256" key="1">
    <source>
        <dbReference type="ARBA" id="ARBA00000851"/>
    </source>
</evidence>
<keyword evidence="6 12" id="KW-0255">Endonuclease</keyword>
<dbReference type="PANTHER" id="PTHR30195">
    <property type="entry name" value="TYPE I SITE-SPECIFIC DEOXYRIBONUCLEASE PROTEIN SUBUNIT M AND R"/>
    <property type="match status" value="1"/>
</dbReference>
<dbReference type="Gene3D" id="3.40.50.300">
    <property type="entry name" value="P-loop containing nucleotide triphosphate hydrolases"/>
    <property type="match status" value="2"/>
</dbReference>
<dbReference type="Pfam" id="PF11867">
    <property type="entry name" value="T1RH-like_C"/>
    <property type="match status" value="1"/>
</dbReference>
<dbReference type="CDD" id="cd22332">
    <property type="entry name" value="HsdR_N"/>
    <property type="match status" value="1"/>
</dbReference>
<dbReference type="PANTHER" id="PTHR30195:SF15">
    <property type="entry name" value="TYPE I RESTRICTION ENZYME HINDI ENDONUCLEASE SUBUNIT"/>
    <property type="match status" value="1"/>
</dbReference>
<reference evidence="12 13" key="1">
    <citation type="submission" date="2024-09" db="EMBL/GenBank/DDBJ databases">
        <authorList>
            <person name="Sun Q."/>
            <person name="Mori K."/>
        </authorList>
    </citation>
    <scope>NUCLEOTIDE SEQUENCE [LARGE SCALE GENOMIC DNA]</scope>
    <source>
        <strain evidence="12 13">CCM 7415</strain>
    </source>
</reference>
<keyword evidence="8 10" id="KW-0067">ATP-binding</keyword>
<comment type="catalytic activity">
    <reaction evidence="1 10">
        <text>Endonucleolytic cleavage of DNA to give random double-stranded fragments with terminal 5'-phosphates, ATP is simultaneously hydrolyzed.</text>
        <dbReference type="EC" id="3.1.21.3"/>
    </reaction>
</comment>
<dbReference type="EC" id="3.1.21.3" evidence="10"/>
<dbReference type="SMART" id="SM00487">
    <property type="entry name" value="DEXDc"/>
    <property type="match status" value="1"/>
</dbReference>
<comment type="function">
    <text evidence="10">Subunit R is required for both nuclease and ATPase activities, but not for modification.</text>
</comment>
<keyword evidence="9 10" id="KW-0238">DNA-binding</keyword>
<dbReference type="NCBIfam" id="TIGR00348">
    <property type="entry name" value="hsdR"/>
    <property type="match status" value="1"/>
</dbReference>
<evidence type="ECO:0000256" key="5">
    <source>
        <dbReference type="ARBA" id="ARBA00022747"/>
    </source>
</evidence>
<evidence type="ECO:0000256" key="9">
    <source>
        <dbReference type="ARBA" id="ARBA00023125"/>
    </source>
</evidence>
<evidence type="ECO:0000256" key="3">
    <source>
        <dbReference type="ARBA" id="ARBA00022722"/>
    </source>
</evidence>
<dbReference type="CDD" id="cd18030">
    <property type="entry name" value="DEXHc_RE_I_HsdR"/>
    <property type="match status" value="1"/>
</dbReference>
<accession>A0ABV6G0F4</accession>
<protein>
    <recommendedName>
        <fullName evidence="10">Type I restriction enzyme endonuclease subunit</fullName>
        <shortName evidence="10">R protein</shortName>
        <ecNumber evidence="10">3.1.21.3</ecNumber>
    </recommendedName>
</protein>
<comment type="subunit">
    <text evidence="10">The type I restriction/modification system is composed of three polypeptides R, M and S.</text>
</comment>
<comment type="similarity">
    <text evidence="2 10">Belongs to the HsdR family.</text>
</comment>
<evidence type="ECO:0000313" key="12">
    <source>
        <dbReference type="EMBL" id="MFC0267135.1"/>
    </source>
</evidence>
<dbReference type="GO" id="GO:0009035">
    <property type="term" value="F:type I site-specific deoxyribonuclease activity"/>
    <property type="evidence" value="ECO:0007669"/>
    <property type="project" value="UniProtKB-EC"/>
</dbReference>
<evidence type="ECO:0000256" key="6">
    <source>
        <dbReference type="ARBA" id="ARBA00022759"/>
    </source>
</evidence>
<dbReference type="InterPro" id="IPR021810">
    <property type="entry name" value="T1RH-like_C"/>
</dbReference>
<feature type="domain" description="Helicase ATP-binding" evidence="11">
    <location>
        <begin position="299"/>
        <end position="481"/>
    </location>
</feature>
<dbReference type="InterPro" id="IPR004473">
    <property type="entry name" value="Restrct_endonuc_typeI_HsdR"/>
</dbReference>
<evidence type="ECO:0000256" key="8">
    <source>
        <dbReference type="ARBA" id="ARBA00022840"/>
    </source>
</evidence>
<dbReference type="Pfam" id="PF18766">
    <property type="entry name" value="SWI2_SNF2"/>
    <property type="match status" value="1"/>
</dbReference>
<dbReference type="InterPro" id="IPR051268">
    <property type="entry name" value="Type-I_R_enzyme_R_subunit"/>
</dbReference>
<dbReference type="CDD" id="cd18800">
    <property type="entry name" value="SF2_C_EcoR124I-like"/>
    <property type="match status" value="1"/>
</dbReference>
<dbReference type="InterPro" id="IPR007409">
    <property type="entry name" value="Restrct_endonuc_type1_HsdR_N"/>
</dbReference>
<dbReference type="PROSITE" id="PS51192">
    <property type="entry name" value="HELICASE_ATP_BIND_1"/>
    <property type="match status" value="1"/>
</dbReference>
<dbReference type="Proteomes" id="UP001589814">
    <property type="component" value="Unassembled WGS sequence"/>
</dbReference>
<evidence type="ECO:0000256" key="2">
    <source>
        <dbReference type="ARBA" id="ARBA00008598"/>
    </source>
</evidence>
<dbReference type="Gene3D" id="3.90.1570.50">
    <property type="match status" value="1"/>
</dbReference>
<dbReference type="Pfam" id="PF22679">
    <property type="entry name" value="T1R_D3-like"/>
    <property type="match status" value="1"/>
</dbReference>
<dbReference type="RefSeq" id="WP_026351662.1">
    <property type="nucleotide sequence ID" value="NZ_JBHLVX010000013.1"/>
</dbReference>
<evidence type="ECO:0000259" key="11">
    <source>
        <dbReference type="PROSITE" id="PS51192"/>
    </source>
</evidence>
<evidence type="ECO:0000313" key="13">
    <source>
        <dbReference type="Proteomes" id="UP001589814"/>
    </source>
</evidence>
<evidence type="ECO:0000256" key="7">
    <source>
        <dbReference type="ARBA" id="ARBA00022801"/>
    </source>
</evidence>
<keyword evidence="13" id="KW-1185">Reference proteome</keyword>
<keyword evidence="4 10" id="KW-0547">Nucleotide-binding</keyword>
<name>A0ABV6G0F4_9GAMM</name>